<comment type="caution">
    <text evidence="1">The sequence shown here is derived from an EMBL/GenBank/DDBJ whole genome shotgun (WGS) entry which is preliminary data.</text>
</comment>
<sequence length="131" mass="14329">MGRPQHRRRRLHPTVVHRKGHPGGSNVLKPATLWESVAYLESAEASDTPNCQLLHTGEPYVIVARIIAITLTLLRIGIDFVLRSGHNAASLVDAFFSLIDARKEPWQAFPKYARTCGRGSGSEASVPCATS</sequence>
<reference evidence="1" key="1">
    <citation type="journal article" date="2022" name="bioRxiv">
        <title>Sequencing and chromosome-scale assembly of the giantPleurodeles waltlgenome.</title>
        <authorList>
            <person name="Brown T."/>
            <person name="Elewa A."/>
            <person name="Iarovenko S."/>
            <person name="Subramanian E."/>
            <person name="Araus A.J."/>
            <person name="Petzold A."/>
            <person name="Susuki M."/>
            <person name="Suzuki K.-i.T."/>
            <person name="Hayashi T."/>
            <person name="Toyoda A."/>
            <person name="Oliveira C."/>
            <person name="Osipova E."/>
            <person name="Leigh N.D."/>
            <person name="Simon A."/>
            <person name="Yun M.H."/>
        </authorList>
    </citation>
    <scope>NUCLEOTIDE SEQUENCE</scope>
    <source>
        <strain evidence="1">20211129_DDA</strain>
        <tissue evidence="1">Liver</tissue>
    </source>
</reference>
<organism evidence="1 2">
    <name type="scientific">Pleurodeles waltl</name>
    <name type="common">Iberian ribbed newt</name>
    <dbReference type="NCBI Taxonomy" id="8319"/>
    <lineage>
        <taxon>Eukaryota</taxon>
        <taxon>Metazoa</taxon>
        <taxon>Chordata</taxon>
        <taxon>Craniata</taxon>
        <taxon>Vertebrata</taxon>
        <taxon>Euteleostomi</taxon>
        <taxon>Amphibia</taxon>
        <taxon>Batrachia</taxon>
        <taxon>Caudata</taxon>
        <taxon>Salamandroidea</taxon>
        <taxon>Salamandridae</taxon>
        <taxon>Pleurodelinae</taxon>
        <taxon>Pleurodeles</taxon>
    </lineage>
</organism>
<evidence type="ECO:0000313" key="1">
    <source>
        <dbReference type="EMBL" id="KAJ1180823.1"/>
    </source>
</evidence>
<keyword evidence="2" id="KW-1185">Reference proteome</keyword>
<dbReference type="AlphaFoldDB" id="A0AAV7TWH4"/>
<accession>A0AAV7TWH4</accession>
<gene>
    <name evidence="1" type="ORF">NDU88_006038</name>
</gene>
<dbReference type="Proteomes" id="UP001066276">
    <property type="component" value="Chromosome 3_2"/>
</dbReference>
<evidence type="ECO:0000313" key="2">
    <source>
        <dbReference type="Proteomes" id="UP001066276"/>
    </source>
</evidence>
<proteinExistence type="predicted"/>
<protein>
    <submittedName>
        <fullName evidence="1">Uncharacterized protein</fullName>
    </submittedName>
</protein>
<name>A0AAV7TWH4_PLEWA</name>
<dbReference type="EMBL" id="JANPWB010000006">
    <property type="protein sequence ID" value="KAJ1180823.1"/>
    <property type="molecule type" value="Genomic_DNA"/>
</dbReference>